<dbReference type="RefSeq" id="WP_349296594.1">
    <property type="nucleotide sequence ID" value="NZ_JBEDNQ010000001.1"/>
</dbReference>
<name>A0ABV1K4Z3_9PSEU</name>
<gene>
    <name evidence="3" type="ORF">WIS52_03470</name>
</gene>
<evidence type="ECO:0000313" key="4">
    <source>
        <dbReference type="Proteomes" id="UP001494902"/>
    </source>
</evidence>
<accession>A0ABV1K4Z3</accession>
<dbReference type="InterPro" id="IPR032465">
    <property type="entry name" value="ACMSD"/>
</dbReference>
<proteinExistence type="predicted"/>
<keyword evidence="1" id="KW-0456">Lyase</keyword>
<reference evidence="3 4" key="1">
    <citation type="submission" date="2024-03" db="EMBL/GenBank/DDBJ databases">
        <title>Draft genome sequence of Pseudonocardia nematodicida JCM 31783.</title>
        <authorList>
            <person name="Butdee W."/>
            <person name="Duangmal K."/>
        </authorList>
    </citation>
    <scope>NUCLEOTIDE SEQUENCE [LARGE SCALE GENOMIC DNA]</scope>
    <source>
        <strain evidence="3 4">JCM 31783</strain>
    </source>
</reference>
<comment type="caution">
    <text evidence="3">The sequence shown here is derived from an EMBL/GenBank/DDBJ whole genome shotgun (WGS) entry which is preliminary data.</text>
</comment>
<dbReference type="PANTHER" id="PTHR21240:SF28">
    <property type="entry name" value="ISO-OROTATE DECARBOXYLASE (EUROFUNG)"/>
    <property type="match status" value="1"/>
</dbReference>
<organism evidence="3 4">
    <name type="scientific">Pseudonocardia nematodicida</name>
    <dbReference type="NCBI Taxonomy" id="1206997"/>
    <lineage>
        <taxon>Bacteria</taxon>
        <taxon>Bacillati</taxon>
        <taxon>Actinomycetota</taxon>
        <taxon>Actinomycetes</taxon>
        <taxon>Pseudonocardiales</taxon>
        <taxon>Pseudonocardiaceae</taxon>
        <taxon>Pseudonocardia</taxon>
    </lineage>
</organism>
<dbReference type="InterPro" id="IPR006680">
    <property type="entry name" value="Amidohydro-rel"/>
</dbReference>
<dbReference type="EMBL" id="JBEDNQ010000001">
    <property type="protein sequence ID" value="MEQ3549521.1"/>
    <property type="molecule type" value="Genomic_DNA"/>
</dbReference>
<evidence type="ECO:0000259" key="2">
    <source>
        <dbReference type="Pfam" id="PF04909"/>
    </source>
</evidence>
<dbReference type="Proteomes" id="UP001494902">
    <property type="component" value="Unassembled WGS sequence"/>
</dbReference>
<keyword evidence="4" id="KW-1185">Reference proteome</keyword>
<dbReference type="Gene3D" id="3.20.20.140">
    <property type="entry name" value="Metal-dependent hydrolases"/>
    <property type="match status" value="1"/>
</dbReference>
<dbReference type="SUPFAM" id="SSF51556">
    <property type="entry name" value="Metallo-dependent hydrolases"/>
    <property type="match status" value="1"/>
</dbReference>
<dbReference type="Pfam" id="PF04909">
    <property type="entry name" value="Amidohydro_2"/>
    <property type="match status" value="1"/>
</dbReference>
<dbReference type="InterPro" id="IPR032466">
    <property type="entry name" value="Metal_Hydrolase"/>
</dbReference>
<dbReference type="CDD" id="cd01292">
    <property type="entry name" value="metallo-dependent_hydrolases"/>
    <property type="match status" value="1"/>
</dbReference>
<dbReference type="PANTHER" id="PTHR21240">
    <property type="entry name" value="2-AMINO-3-CARBOXYLMUCONATE-6-SEMIALDEHYDE DECARBOXYLASE"/>
    <property type="match status" value="1"/>
</dbReference>
<feature type="domain" description="Amidohydrolase-related" evidence="2">
    <location>
        <begin position="21"/>
        <end position="260"/>
    </location>
</feature>
<protein>
    <submittedName>
        <fullName evidence="3">Amidohydrolase family protein</fullName>
    </submittedName>
</protein>
<sequence length="282" mass="30073">MSDWSPRGRGGTRIAEDDMIIDAHAHVWPDAIAEKALAGNRLPGLSAVDDGRAGTLAERMTANGVDRSLALGVTGTARHLDATNRFIGSLDPSFFTPMGSVHVDLSVEENLDSLRRNGIHGVKVHPLFQGFGLRHPRLWELFEAFGSDIPVITHVGAGGSGEVNDLSTPAMLREIVTTFPDLRIVACHFGGYHMLAEAEEELRGLPIVLETSWPPSLASVSPETAQRIISRHGAERVVFGSDWPMTDPAAEIAAVRALGLGDDAEQLVLGGSLARVMGLPAA</sequence>
<evidence type="ECO:0000313" key="3">
    <source>
        <dbReference type="EMBL" id="MEQ3549521.1"/>
    </source>
</evidence>
<evidence type="ECO:0000256" key="1">
    <source>
        <dbReference type="ARBA" id="ARBA00023239"/>
    </source>
</evidence>